<feature type="region of interest" description="Disordered" evidence="1">
    <location>
        <begin position="1"/>
        <end position="34"/>
    </location>
</feature>
<sequence length="90" mass="9415">MEGLTDKFGSKSLVGRHVGPGSLGPTHGVMSDGIDVVMGPLEEDTSLGDSESLKRPRTYSLQLVVSVYKDSSGASQNLLAGLEHGVSRSQ</sequence>
<gene>
    <name evidence="2" type="ORF">V6N11_081359</name>
</gene>
<accession>A0ABR2QK56</accession>
<organism evidence="2 3">
    <name type="scientific">Hibiscus sabdariffa</name>
    <name type="common">roselle</name>
    <dbReference type="NCBI Taxonomy" id="183260"/>
    <lineage>
        <taxon>Eukaryota</taxon>
        <taxon>Viridiplantae</taxon>
        <taxon>Streptophyta</taxon>
        <taxon>Embryophyta</taxon>
        <taxon>Tracheophyta</taxon>
        <taxon>Spermatophyta</taxon>
        <taxon>Magnoliopsida</taxon>
        <taxon>eudicotyledons</taxon>
        <taxon>Gunneridae</taxon>
        <taxon>Pentapetalae</taxon>
        <taxon>rosids</taxon>
        <taxon>malvids</taxon>
        <taxon>Malvales</taxon>
        <taxon>Malvaceae</taxon>
        <taxon>Malvoideae</taxon>
        <taxon>Hibiscus</taxon>
    </lineage>
</organism>
<dbReference type="EMBL" id="JBBPBN010000037">
    <property type="protein sequence ID" value="KAK9000877.1"/>
    <property type="molecule type" value="Genomic_DNA"/>
</dbReference>
<keyword evidence="3" id="KW-1185">Reference proteome</keyword>
<evidence type="ECO:0000313" key="2">
    <source>
        <dbReference type="EMBL" id="KAK9000877.1"/>
    </source>
</evidence>
<name>A0ABR2QK56_9ROSI</name>
<comment type="caution">
    <text evidence="2">The sequence shown here is derived from an EMBL/GenBank/DDBJ whole genome shotgun (WGS) entry which is preliminary data.</text>
</comment>
<proteinExistence type="predicted"/>
<reference evidence="2 3" key="1">
    <citation type="journal article" date="2024" name="G3 (Bethesda)">
        <title>Genome assembly of Hibiscus sabdariffa L. provides insights into metabolisms of medicinal natural products.</title>
        <authorList>
            <person name="Kim T."/>
        </authorList>
    </citation>
    <scope>NUCLEOTIDE SEQUENCE [LARGE SCALE GENOMIC DNA]</scope>
    <source>
        <strain evidence="2">TK-2024</strain>
        <tissue evidence="2">Old leaves</tissue>
    </source>
</reference>
<evidence type="ECO:0000256" key="1">
    <source>
        <dbReference type="SAM" id="MobiDB-lite"/>
    </source>
</evidence>
<evidence type="ECO:0000313" key="3">
    <source>
        <dbReference type="Proteomes" id="UP001396334"/>
    </source>
</evidence>
<dbReference type="Proteomes" id="UP001396334">
    <property type="component" value="Unassembled WGS sequence"/>
</dbReference>
<protein>
    <submittedName>
        <fullName evidence="2">Uncharacterized protein</fullName>
    </submittedName>
</protein>